<feature type="domain" description="Glycosyltransferase subfamily 4-like N-terminal" evidence="1">
    <location>
        <begin position="12"/>
        <end position="165"/>
    </location>
</feature>
<organism evidence="2 3">
    <name type="scientific">Ectopseudomonas oleovorans (strain CECT 5344)</name>
    <name type="common">Pseudomonas pseudoalcaligenes</name>
    <dbReference type="NCBI Taxonomy" id="1182590"/>
    <lineage>
        <taxon>Bacteria</taxon>
        <taxon>Pseudomonadati</taxon>
        <taxon>Pseudomonadota</taxon>
        <taxon>Gammaproteobacteria</taxon>
        <taxon>Pseudomonadales</taxon>
        <taxon>Pseudomonadaceae</taxon>
        <taxon>Ectopseudomonas</taxon>
    </lineage>
</organism>
<evidence type="ECO:0000313" key="3">
    <source>
        <dbReference type="Proteomes" id="UP000032841"/>
    </source>
</evidence>
<dbReference type="Pfam" id="PF13692">
    <property type="entry name" value="Glyco_trans_1_4"/>
    <property type="match status" value="1"/>
</dbReference>
<dbReference type="Proteomes" id="UP000032841">
    <property type="component" value="Chromosome"/>
</dbReference>
<dbReference type="PANTHER" id="PTHR12526">
    <property type="entry name" value="GLYCOSYLTRANSFERASE"/>
    <property type="match status" value="1"/>
</dbReference>
<dbReference type="InterPro" id="IPR028098">
    <property type="entry name" value="Glyco_trans_4-like_N"/>
</dbReference>
<proteinExistence type="predicted"/>
<name>W6QWD6_ECTO5</name>
<dbReference type="KEGG" id="ppse:BN5_1702"/>
<dbReference type="Gene3D" id="3.40.50.2000">
    <property type="entry name" value="Glycogen Phosphorylase B"/>
    <property type="match status" value="2"/>
</dbReference>
<dbReference type="eggNOG" id="COG0438">
    <property type="taxonomic scope" value="Bacteria"/>
</dbReference>
<dbReference type="Pfam" id="PF13579">
    <property type="entry name" value="Glyco_trans_4_4"/>
    <property type="match status" value="1"/>
</dbReference>
<dbReference type="AlphaFoldDB" id="W6QWD6"/>
<dbReference type="PANTHER" id="PTHR12526:SF639">
    <property type="entry name" value="GLYCOSYL TRANSFERASE GROUP 1"/>
    <property type="match status" value="1"/>
</dbReference>
<dbReference type="EMBL" id="HG916826">
    <property type="protein sequence ID" value="CDM40288.1"/>
    <property type="molecule type" value="Genomic_DNA"/>
</dbReference>
<protein>
    <submittedName>
        <fullName evidence="2">Glycosyl transferase, group 1 family protein</fullName>
        <ecNumber evidence="2">2.4.1.21</ecNumber>
    </submittedName>
</protein>
<dbReference type="SUPFAM" id="SSF53756">
    <property type="entry name" value="UDP-Glycosyltransferase/glycogen phosphorylase"/>
    <property type="match status" value="1"/>
</dbReference>
<dbReference type="EC" id="2.4.1.21" evidence="2"/>
<dbReference type="OrthoDB" id="9815351at2"/>
<accession>W6QWD6</accession>
<keyword evidence="2" id="KW-0328">Glycosyltransferase</keyword>
<sequence>MLVWNDFRHDARVLKEAQTLQATGYQVVVHAVHAPGKTRRRELLLDRIEVCRSGNLPVRRNLPTKVFSRLWWHWVVFCRLLVVRPSVIHAHDINTLPTAWAAAKLTGAPLVYDAHEISASREGYARVRGVVAWLERKLMPCAVGIITTTVARAKFFARVYGIERPLVLQNRPRQQSPLVSNRIREELGLVQPWPIVVYQGGLQQGRGLERLVRVAAMVPDAYFVFIGGGLLDASLRSIAAELGLEDRVRFIPTVALAELPSYTASADIGVQPIENTCLNHYTTDSNKLFEYVQAGLPVVASDLPEIRRVVRANDLGLLVPEGDTEALAAALRSLVEDKAMREFYAGRSRTAAAVLNWEAQEGDLVALYERVLGGKSRLTQ</sequence>
<dbReference type="HOGENOM" id="CLU_009583_36_3_6"/>
<evidence type="ECO:0000259" key="1">
    <source>
        <dbReference type="Pfam" id="PF13579"/>
    </source>
</evidence>
<dbReference type="CDD" id="cd03794">
    <property type="entry name" value="GT4_WbuB-like"/>
    <property type="match status" value="1"/>
</dbReference>
<gene>
    <name evidence="2" type="ORF">BN5_1702</name>
</gene>
<keyword evidence="2" id="KW-0808">Transferase</keyword>
<evidence type="ECO:0000313" key="2">
    <source>
        <dbReference type="EMBL" id="CDM40288.1"/>
    </source>
</evidence>
<dbReference type="GO" id="GO:0009011">
    <property type="term" value="F:alpha-1,4-glucan glucosyltransferase (ADP-glucose donor) activity"/>
    <property type="evidence" value="ECO:0007669"/>
    <property type="project" value="UniProtKB-EC"/>
</dbReference>
<reference evidence="2 3" key="1">
    <citation type="submission" date="2013-11" db="EMBL/GenBank/DDBJ databases">
        <title>Complete genome sequence of the cyanide-degrading bacterium Pseudomonas pseudoalcaligenes CECT 5344.</title>
        <authorList>
            <person name="Wibberg D."/>
            <person name="Puehler A."/>
            <person name="Schlueter A."/>
        </authorList>
    </citation>
    <scope>NUCLEOTIDE SEQUENCE [LARGE SCALE GENOMIC DNA]</scope>
    <source>
        <strain evidence="3">CECT 5344</strain>
    </source>
</reference>